<comment type="caution">
    <text evidence="2">The sequence shown here is derived from an EMBL/GenBank/DDBJ whole genome shotgun (WGS) entry which is preliminary data.</text>
</comment>
<gene>
    <name evidence="2" type="ORF">GALL_280900</name>
</gene>
<feature type="transmembrane region" description="Helical" evidence="1">
    <location>
        <begin position="252"/>
        <end position="276"/>
    </location>
</feature>
<feature type="transmembrane region" description="Helical" evidence="1">
    <location>
        <begin position="196"/>
        <end position="217"/>
    </location>
</feature>
<reference evidence="2" key="1">
    <citation type="submission" date="2016-10" db="EMBL/GenBank/DDBJ databases">
        <title>Sequence of Gallionella enrichment culture.</title>
        <authorList>
            <person name="Poehlein A."/>
            <person name="Muehling M."/>
            <person name="Daniel R."/>
        </authorList>
    </citation>
    <scope>NUCLEOTIDE SEQUENCE</scope>
</reference>
<feature type="transmembrane region" description="Helical" evidence="1">
    <location>
        <begin position="424"/>
        <end position="452"/>
    </location>
</feature>
<feature type="transmembrane region" description="Helical" evidence="1">
    <location>
        <begin position="223"/>
        <end position="240"/>
    </location>
</feature>
<sequence length="723" mass="78242">MTLRGVVRLVMMALFVVAAARVQADPAVRLEGDFSRTTRVDPAGAHALGKAIQVWDSRRDGDAGEGRLQVGPFAAPHILELGVAGFPGNPGVSLYLVRSDGVRLDLRVRSEPADRWVRLRWTLPDGWRGHPVTLVAEDHTKAGGGWIGISAPLQPASRLGAALKLALFQALIFAGLLLPGLAVASIAPARDSLDRWVWALVVSGLAAYLDFFAVFLHHGLVTGLSWTLLALAAALCVARWKTLARLAADRDFLVPLLIALLVCLFYSQGAFLYGGLESPAGVPMNRILANLPADPILPHRLADIIAQGLPLRPFYLDWLSSDRPPLQAALEVLVWPFASGDLGAALVGMAVQSWVWIGLWIFLRRLPLNAWQRGLVLVACVFSGFFFLNTIFYWPKLLPTAYLLAAASLLWADQDSGGLSVRNAVLAAACLALGMLGHGGSAFGIAGMAAVYLVQRGLPGWRPFLAGTVAAVAVMTPWTLYQKFADPPGNRLIAYHLADHPAIDPRPSLVVIREAYKKTPWRTLLHNKVQNVEALFCRQAGWWDNTTQAAGLARKGRYRDAFAVFTNTSRIAGFFHYGQTLACLLPGALGALWLMTRRRGSPLELAVRRTAAFTGASCVVWCLLMFGAGTTVIHQSSYFTGACLFTAVALGLAAYPRWLARLILGAHLVWFFAVWMLAARPMPWEAGHLVFPAAIPGFAVGVAVLCLGLLVLLHRVATEDDKA</sequence>
<organism evidence="2">
    <name type="scientific">mine drainage metagenome</name>
    <dbReference type="NCBI Taxonomy" id="410659"/>
    <lineage>
        <taxon>unclassified sequences</taxon>
        <taxon>metagenomes</taxon>
        <taxon>ecological metagenomes</taxon>
    </lineage>
</organism>
<protein>
    <submittedName>
        <fullName evidence="2">Uncharacterized protein</fullName>
    </submittedName>
</protein>
<feature type="transmembrane region" description="Helical" evidence="1">
    <location>
        <begin position="165"/>
        <end position="184"/>
    </location>
</feature>
<keyword evidence="1" id="KW-0812">Transmembrane</keyword>
<dbReference type="EMBL" id="MLJW01000308">
    <property type="protein sequence ID" value="OIQ90000.1"/>
    <property type="molecule type" value="Genomic_DNA"/>
</dbReference>
<keyword evidence="1" id="KW-0472">Membrane</keyword>
<evidence type="ECO:0000256" key="1">
    <source>
        <dbReference type="SAM" id="Phobius"/>
    </source>
</evidence>
<feature type="transmembrane region" description="Helical" evidence="1">
    <location>
        <begin position="464"/>
        <end position="481"/>
    </location>
</feature>
<feature type="transmembrane region" description="Helical" evidence="1">
    <location>
        <begin position="638"/>
        <end position="655"/>
    </location>
</feature>
<feature type="transmembrane region" description="Helical" evidence="1">
    <location>
        <begin position="574"/>
        <end position="594"/>
    </location>
</feature>
<dbReference type="AlphaFoldDB" id="A0A1J5R221"/>
<feature type="transmembrane region" description="Helical" evidence="1">
    <location>
        <begin position="375"/>
        <end position="394"/>
    </location>
</feature>
<feature type="transmembrane region" description="Helical" evidence="1">
    <location>
        <begin position="342"/>
        <end position="363"/>
    </location>
</feature>
<proteinExistence type="predicted"/>
<feature type="transmembrane region" description="Helical" evidence="1">
    <location>
        <begin position="662"/>
        <end position="678"/>
    </location>
</feature>
<name>A0A1J5R221_9ZZZZ</name>
<accession>A0A1J5R221</accession>
<feature type="transmembrane region" description="Helical" evidence="1">
    <location>
        <begin position="606"/>
        <end position="626"/>
    </location>
</feature>
<evidence type="ECO:0000313" key="2">
    <source>
        <dbReference type="EMBL" id="OIQ90000.1"/>
    </source>
</evidence>
<feature type="transmembrane region" description="Helical" evidence="1">
    <location>
        <begin position="690"/>
        <end position="713"/>
    </location>
</feature>
<keyword evidence="1" id="KW-1133">Transmembrane helix</keyword>